<dbReference type="EMBL" id="UOGE01000002">
    <property type="protein sequence ID" value="VAX15904.1"/>
    <property type="molecule type" value="Genomic_DNA"/>
</dbReference>
<accession>A0A3B1BVK1</accession>
<evidence type="ECO:0000313" key="1">
    <source>
        <dbReference type="EMBL" id="VAX15904.1"/>
    </source>
</evidence>
<name>A0A3B1BVK1_9ZZZZ</name>
<protein>
    <recommendedName>
        <fullName evidence="2">Transporter</fullName>
    </recommendedName>
</protein>
<organism evidence="1">
    <name type="scientific">hydrothermal vent metagenome</name>
    <dbReference type="NCBI Taxonomy" id="652676"/>
    <lineage>
        <taxon>unclassified sequences</taxon>
        <taxon>metagenomes</taxon>
        <taxon>ecological metagenomes</taxon>
    </lineage>
</organism>
<sequence>MFKRNLARLKLIFVSLLFCWSGEAFAHAPVFMMAPEAPGKGAFDLHTSLSSGGRGNTRETSADLEFTYGITRDFVVGFAVPFARRESFEEGEGERAVEGIDNPDMFLQWRFWDRDSLGAKHSSAVRLAGTAPAGVSDVARNEPTYMAGWAFGMESLKWYYTLDTRYQYNVEDDKGRPGDRFFADIAIGLRPHLGGLEDTDIVYFMELNYMNEKNSEFDGANNPDSGGEYMFISPEVLISPSNRLMIRTGAQIPVYQDINGIQGPKDITYKLVVELRY</sequence>
<reference evidence="1" key="1">
    <citation type="submission" date="2018-06" db="EMBL/GenBank/DDBJ databases">
        <authorList>
            <person name="Zhirakovskaya E."/>
        </authorList>
    </citation>
    <scope>NUCLEOTIDE SEQUENCE</scope>
</reference>
<evidence type="ECO:0008006" key="2">
    <source>
        <dbReference type="Google" id="ProtNLM"/>
    </source>
</evidence>
<gene>
    <name evidence="1" type="ORF">MNBD_NITROSPINAE02-1281</name>
</gene>
<dbReference type="AlphaFoldDB" id="A0A3B1BVK1"/>
<proteinExistence type="predicted"/>